<evidence type="ECO:0000313" key="4">
    <source>
        <dbReference type="Proteomes" id="UP000193920"/>
    </source>
</evidence>
<dbReference type="InterPro" id="IPR014867">
    <property type="entry name" value="Spore_coat_CotH_CotH2/3/7"/>
</dbReference>
<dbReference type="OrthoDB" id="2145274at2759"/>
<proteinExistence type="predicted"/>
<evidence type="ECO:0000313" key="3">
    <source>
        <dbReference type="EMBL" id="ORY83436.1"/>
    </source>
</evidence>
<feature type="signal peptide" evidence="2">
    <location>
        <begin position="1"/>
        <end position="19"/>
    </location>
</feature>
<dbReference type="PANTHER" id="PTHR40050">
    <property type="entry name" value="INNER SPORE COAT PROTEIN H"/>
    <property type="match status" value="1"/>
</dbReference>
<reference evidence="3 4" key="1">
    <citation type="submission" date="2016-08" db="EMBL/GenBank/DDBJ databases">
        <title>A Parts List for Fungal Cellulosomes Revealed by Comparative Genomics.</title>
        <authorList>
            <consortium name="DOE Joint Genome Institute"/>
            <person name="Haitjema C.H."/>
            <person name="Gilmore S.P."/>
            <person name="Henske J.K."/>
            <person name="Solomon K.V."/>
            <person name="De Groot R."/>
            <person name="Kuo A."/>
            <person name="Mondo S.J."/>
            <person name="Salamov A.A."/>
            <person name="Labutti K."/>
            <person name="Zhao Z."/>
            <person name="Chiniquy J."/>
            <person name="Barry K."/>
            <person name="Brewer H.M."/>
            <person name="Purvine S.O."/>
            <person name="Wright A.T."/>
            <person name="Boxma B."/>
            <person name="Van Alen T."/>
            <person name="Hackstein J.H."/>
            <person name="Baker S.E."/>
            <person name="Grigoriev I.V."/>
            <person name="O'Malley M.A."/>
        </authorList>
    </citation>
    <scope>NUCLEOTIDE SEQUENCE [LARGE SCALE GENOMIC DNA]</scope>
    <source>
        <strain evidence="3 4">G1</strain>
    </source>
</reference>
<organism evidence="3 4">
    <name type="scientific">Neocallimastix californiae</name>
    <dbReference type="NCBI Taxonomy" id="1754190"/>
    <lineage>
        <taxon>Eukaryota</taxon>
        <taxon>Fungi</taxon>
        <taxon>Fungi incertae sedis</taxon>
        <taxon>Chytridiomycota</taxon>
        <taxon>Chytridiomycota incertae sedis</taxon>
        <taxon>Neocallimastigomycetes</taxon>
        <taxon>Neocallimastigales</taxon>
        <taxon>Neocallimastigaceae</taxon>
        <taxon>Neocallimastix</taxon>
    </lineage>
</organism>
<comment type="caution">
    <text evidence="3">The sequence shown here is derived from an EMBL/GenBank/DDBJ whole genome shotgun (WGS) entry which is preliminary data.</text>
</comment>
<dbReference type="AlphaFoldDB" id="A0A1Y2FJL6"/>
<feature type="region of interest" description="Disordered" evidence="1">
    <location>
        <begin position="775"/>
        <end position="801"/>
    </location>
</feature>
<keyword evidence="2" id="KW-0732">Signal</keyword>
<evidence type="ECO:0008006" key="5">
    <source>
        <dbReference type="Google" id="ProtNLM"/>
    </source>
</evidence>
<evidence type="ECO:0000256" key="1">
    <source>
        <dbReference type="SAM" id="MobiDB-lite"/>
    </source>
</evidence>
<evidence type="ECO:0000256" key="2">
    <source>
        <dbReference type="SAM" id="SignalP"/>
    </source>
</evidence>
<name>A0A1Y2FJL6_9FUNG</name>
<gene>
    <name evidence="3" type="ORF">LY90DRAFT_663863</name>
</gene>
<feature type="chain" id="PRO_5012305219" description="Coth-domain-containing protein" evidence="2">
    <location>
        <begin position="20"/>
        <end position="833"/>
    </location>
</feature>
<dbReference type="Proteomes" id="UP000193920">
    <property type="component" value="Unassembled WGS sequence"/>
</dbReference>
<keyword evidence="4" id="KW-1185">Reference proteome</keyword>
<protein>
    <recommendedName>
        <fullName evidence="5">Coth-domain-containing protein</fullName>
    </recommendedName>
</protein>
<accession>A0A1Y2FJL6</accession>
<sequence length="833" mass="98643">MIPKSVFFLLCCCVYGVVCISDFIKQGQRAELFELIDYEMPTVKISIPDEEFIDLKDKATYFTKLDYKDLFTYFPDLLRNYTSELLKINFNEAFPEYKFNEVLPELQVGEDGFAKYDVEQVVNGFDYDPEHYDEGNPEKFLKHFLSSNKDFNLVDIIDTLKGMKIADIDDKEKIESLFEDIYKFFENPFEQDDDEPEELKFDDIVIKAKIQIKFFLKLFRKINFKKFFPNSDYKIILPELQIDDNGYANFNIDEVFSGFNFDHEFYKENYPEIYNSNELMEIILYSNENFKIFDILDKIDELMMINNVNEKVFLNDLGNLLTSTMITGDSYREEMGKTEENQAFFDGSLTEFKTKNATMTFELNRTKKSFKKVTFSLSGQYSRYFPKPNYNIKIRDDKELYGRSQFKLRSDSIEPTYLRTKLVSDIHNRLGLKSSSANYIQLYINDEYMGLYIITDNIKLSWVEKEYGDKESTTLYKCKNIRDLLPKYSKGCINENDKVTDNTEWNDFLKAVQNAKSASDLEDIFEIDHFLYEMAIEFLVSGWDHIQNTHNFNLYKQPNGKWIYLSYDFDLDIGQYYEHSYELAFNEFSYKLHIIDILILQDSSRFDNILKDVINRVFNPSILFPHIDELKKFIKPYVELDKISDSNGRYPGRINESRNSFYTIEQWDAYSEFTTGFSDRVAYGLKYWILMEYRNICNKYDMDCDPTYMDENYYYPINKNVEFKYIYDDYSTYEYETEIPTQISYEHPTATERPTEYITFDDTEEEDVYDVEIDLPTNSTDDDEESSDDDEDTTESVESSVTLLTTSVNTATTKRTIITRTKTVTIGYKTILN</sequence>
<dbReference type="STRING" id="1754190.A0A1Y2FJL6"/>
<dbReference type="Pfam" id="PF08757">
    <property type="entry name" value="CotH"/>
    <property type="match status" value="1"/>
</dbReference>
<dbReference type="PANTHER" id="PTHR40050:SF1">
    <property type="entry name" value="INNER SPORE COAT PROTEIN H"/>
    <property type="match status" value="1"/>
</dbReference>
<dbReference type="EMBL" id="MCOG01000007">
    <property type="protein sequence ID" value="ORY83436.1"/>
    <property type="molecule type" value="Genomic_DNA"/>
</dbReference>
<feature type="compositionally biased region" description="Acidic residues" evidence="1">
    <location>
        <begin position="780"/>
        <end position="795"/>
    </location>
</feature>